<reference evidence="1" key="1">
    <citation type="submission" date="2014-11" db="EMBL/GenBank/DDBJ databases">
        <authorList>
            <person name="Amaro Gonzalez C."/>
        </authorList>
    </citation>
    <scope>NUCLEOTIDE SEQUENCE</scope>
</reference>
<dbReference type="AlphaFoldDB" id="A0A0E9W6T3"/>
<name>A0A0E9W6T3_ANGAN</name>
<proteinExistence type="predicted"/>
<evidence type="ECO:0000313" key="1">
    <source>
        <dbReference type="EMBL" id="JAH86062.1"/>
    </source>
</evidence>
<dbReference type="EMBL" id="GBXM01022515">
    <property type="protein sequence ID" value="JAH86062.1"/>
    <property type="molecule type" value="Transcribed_RNA"/>
</dbReference>
<accession>A0A0E9W6T3</accession>
<sequence length="61" mass="6979">MKKALAKHLQKTNMSLYSVASQPLYFIRSSMGFFWQTLIFPYTITGAQDIPSNSHKHQDSS</sequence>
<protein>
    <submittedName>
        <fullName evidence="1">Uncharacterized protein</fullName>
    </submittedName>
</protein>
<reference evidence="1" key="2">
    <citation type="journal article" date="2015" name="Fish Shellfish Immunol.">
        <title>Early steps in the European eel (Anguilla anguilla)-Vibrio vulnificus interaction in the gills: Role of the RtxA13 toxin.</title>
        <authorList>
            <person name="Callol A."/>
            <person name="Pajuelo D."/>
            <person name="Ebbesson L."/>
            <person name="Teles M."/>
            <person name="MacKenzie S."/>
            <person name="Amaro C."/>
        </authorList>
    </citation>
    <scope>NUCLEOTIDE SEQUENCE</scope>
</reference>
<organism evidence="1">
    <name type="scientific">Anguilla anguilla</name>
    <name type="common">European freshwater eel</name>
    <name type="synonym">Muraena anguilla</name>
    <dbReference type="NCBI Taxonomy" id="7936"/>
    <lineage>
        <taxon>Eukaryota</taxon>
        <taxon>Metazoa</taxon>
        <taxon>Chordata</taxon>
        <taxon>Craniata</taxon>
        <taxon>Vertebrata</taxon>
        <taxon>Euteleostomi</taxon>
        <taxon>Actinopterygii</taxon>
        <taxon>Neopterygii</taxon>
        <taxon>Teleostei</taxon>
        <taxon>Anguilliformes</taxon>
        <taxon>Anguillidae</taxon>
        <taxon>Anguilla</taxon>
    </lineage>
</organism>